<evidence type="ECO:0000313" key="2">
    <source>
        <dbReference type="EMBL" id="MBM1715983.1"/>
    </source>
</evidence>
<comment type="caution">
    <text evidence="2">The sequence shown here is derived from an EMBL/GenBank/DDBJ whole genome shotgun (WGS) entry which is preliminary data.</text>
</comment>
<protein>
    <submittedName>
        <fullName evidence="2">Uncharacterized protein</fullName>
    </submittedName>
</protein>
<feature type="region of interest" description="Disordered" evidence="1">
    <location>
        <begin position="30"/>
        <end position="49"/>
    </location>
</feature>
<evidence type="ECO:0000313" key="3">
    <source>
        <dbReference type="Proteomes" id="UP000732193"/>
    </source>
</evidence>
<accession>A0AAE2W262</accession>
<reference evidence="2 3" key="1">
    <citation type="submission" date="2021-01" db="EMBL/GenBank/DDBJ databases">
        <title>Diatom-associated Roseobacters Show Island Model of Population Structure.</title>
        <authorList>
            <person name="Qu L."/>
            <person name="Feng X."/>
            <person name="Chen Y."/>
            <person name="Li L."/>
            <person name="Wang X."/>
            <person name="Hu Z."/>
            <person name="Wang H."/>
            <person name="Luo H."/>
        </authorList>
    </citation>
    <scope>NUCLEOTIDE SEQUENCE [LARGE SCALE GENOMIC DNA]</scope>
    <source>
        <strain evidence="2 3">TR60-84</strain>
    </source>
</reference>
<proteinExistence type="predicted"/>
<keyword evidence="3" id="KW-1185">Reference proteome</keyword>
<dbReference type="RefSeq" id="WP_203243683.1">
    <property type="nucleotide sequence ID" value="NZ_JAFBRH010000015.1"/>
</dbReference>
<organism evidence="2 3">
    <name type="scientific">Sulfitobacter geojensis</name>
    <dbReference type="NCBI Taxonomy" id="1342299"/>
    <lineage>
        <taxon>Bacteria</taxon>
        <taxon>Pseudomonadati</taxon>
        <taxon>Pseudomonadota</taxon>
        <taxon>Alphaproteobacteria</taxon>
        <taxon>Rhodobacterales</taxon>
        <taxon>Roseobacteraceae</taxon>
        <taxon>Sulfitobacter</taxon>
    </lineage>
</organism>
<dbReference type="Proteomes" id="UP000732193">
    <property type="component" value="Unassembled WGS sequence"/>
</dbReference>
<dbReference type="AlphaFoldDB" id="A0AAE2W262"/>
<name>A0AAE2W262_9RHOB</name>
<sequence>MKPSRYRGFAALDRRGHLLWGTIKRSEIEAQETHDRFNPDPTGEGMGEAVVPIEIRLRKPEK</sequence>
<evidence type="ECO:0000256" key="1">
    <source>
        <dbReference type="SAM" id="MobiDB-lite"/>
    </source>
</evidence>
<dbReference type="EMBL" id="JAFBRM010000015">
    <property type="protein sequence ID" value="MBM1715983.1"/>
    <property type="molecule type" value="Genomic_DNA"/>
</dbReference>
<gene>
    <name evidence="2" type="ORF">JQV55_20605</name>
</gene>